<dbReference type="Gene3D" id="1.10.10.10">
    <property type="entry name" value="Winged helix-like DNA-binding domain superfamily/Winged helix DNA-binding domain"/>
    <property type="match status" value="1"/>
</dbReference>
<name>A0A1A0HJI0_9ASCO</name>
<keyword evidence="12 15" id="KW-0012">Acyltransferase</keyword>
<keyword evidence="9" id="KW-0805">Transcription regulation</keyword>
<evidence type="ECO:0000259" key="14">
    <source>
        <dbReference type="PROSITE" id="PS51726"/>
    </source>
</evidence>
<dbReference type="GO" id="GO:0031509">
    <property type="term" value="P:subtelomeric heterochromatin formation"/>
    <property type="evidence" value="ECO:0007669"/>
    <property type="project" value="EnsemblFungi"/>
</dbReference>
<dbReference type="Pfam" id="PF01853">
    <property type="entry name" value="MOZ_SAS"/>
    <property type="match status" value="1"/>
</dbReference>
<dbReference type="PROSITE" id="PS51726">
    <property type="entry name" value="MYST_HAT"/>
    <property type="match status" value="1"/>
</dbReference>
<keyword evidence="16" id="KW-1185">Reference proteome</keyword>
<dbReference type="PANTHER" id="PTHR10615">
    <property type="entry name" value="HISTONE ACETYLTRANSFERASE"/>
    <property type="match status" value="1"/>
</dbReference>
<sequence>MQKNPPLHVGDSQHASRHDVAEYGRLESRNIGTVTFGDYVIDTWYGNSAYFQNFGDSKLGVDPEVVHSRRRGFLPVKPGFWVDNLYVCDSCFKYTLNAEHMAAHAPACPLQKRFPPLGKVVYVDKRQPYVIKKVRGYRHPLFCQNLALFGKLFLDDKLVFYNVEAFDFHVLYGHVPGARARPAGHLSPLKPMGFFSAEVNSYELDTNLACICIFPPFQRLGLGSLLIEFLYAMARVTPGQQFLGPEYPLLPFGRRLYLRFWARRLAFAVFAELGLQDAVTLLDLARLTGFRKEDVLVALEYMGVLQRGGPGDAEATLLVSSTRAWCDANGVDPKTLHCMLDPDGVLV</sequence>
<dbReference type="InterPro" id="IPR016181">
    <property type="entry name" value="Acyl_CoA_acyltransferase"/>
</dbReference>
<dbReference type="GeneID" id="30031597"/>
<dbReference type="InterPro" id="IPR050603">
    <property type="entry name" value="MYST_HAT"/>
</dbReference>
<dbReference type="InterPro" id="IPR002717">
    <property type="entry name" value="HAT_MYST-type"/>
</dbReference>
<dbReference type="GO" id="GO:0030466">
    <property type="term" value="P:silent mating-type cassette heterochromatin formation"/>
    <property type="evidence" value="ECO:0007669"/>
    <property type="project" value="EnsemblFungi"/>
</dbReference>
<comment type="subcellular location">
    <subcellularLocation>
        <location evidence="1">Nucleus</location>
    </subcellularLocation>
</comment>
<dbReference type="GO" id="GO:0006355">
    <property type="term" value="P:regulation of DNA-templated transcription"/>
    <property type="evidence" value="ECO:0007669"/>
    <property type="project" value="InterPro"/>
</dbReference>
<evidence type="ECO:0000256" key="9">
    <source>
        <dbReference type="ARBA" id="ARBA00023015"/>
    </source>
</evidence>
<dbReference type="Proteomes" id="UP000092555">
    <property type="component" value="Unassembled WGS sequence"/>
</dbReference>
<evidence type="ECO:0000256" key="8">
    <source>
        <dbReference type="ARBA" id="ARBA00022990"/>
    </source>
</evidence>
<evidence type="ECO:0000256" key="13">
    <source>
        <dbReference type="PIRSR" id="PIRSR602717-51"/>
    </source>
</evidence>
<dbReference type="GO" id="GO:0008270">
    <property type="term" value="F:zinc ion binding"/>
    <property type="evidence" value="ECO:0007669"/>
    <property type="project" value="UniProtKB-KW"/>
</dbReference>
<dbReference type="PANTHER" id="PTHR10615:SF219">
    <property type="entry name" value="HISTONE ACETYLTRANSFERASE KAT5"/>
    <property type="match status" value="1"/>
</dbReference>
<evidence type="ECO:0000256" key="6">
    <source>
        <dbReference type="ARBA" id="ARBA00022771"/>
    </source>
</evidence>
<proteinExistence type="inferred from homology"/>
<keyword evidence="8" id="KW-0007">Acetylation</keyword>
<reference evidence="15 16" key="1">
    <citation type="submission" date="2016-05" db="EMBL/GenBank/DDBJ databases">
        <title>Comparative genomics of biotechnologically important yeasts.</title>
        <authorList>
            <consortium name="DOE Joint Genome Institute"/>
            <person name="Riley R."/>
            <person name="Haridas S."/>
            <person name="Wolfe K.H."/>
            <person name="Lopes M.R."/>
            <person name="Hittinger C.T."/>
            <person name="Goker M."/>
            <person name="Salamov A."/>
            <person name="Wisecaver J."/>
            <person name="Long T.M."/>
            <person name="Aerts A.L."/>
            <person name="Barry K."/>
            <person name="Choi C."/>
            <person name="Clum A."/>
            <person name="Coughlan A.Y."/>
            <person name="Deshpande S."/>
            <person name="Douglass A.P."/>
            <person name="Hanson S.J."/>
            <person name="Klenk H.-P."/>
            <person name="LaButti K."/>
            <person name="Lapidus A."/>
            <person name="Lindquist E."/>
            <person name="Lipzen A."/>
            <person name="Meier-kolthoff J.P."/>
            <person name="Ohm R.A."/>
            <person name="Otillar R.P."/>
            <person name="Pangilinan J."/>
            <person name="Peng Y."/>
            <person name="Rokas A."/>
            <person name="Rosa C.A."/>
            <person name="Scheuner C."/>
            <person name="Sibirny A.A."/>
            <person name="Slot J.C."/>
            <person name="Stielow J.B."/>
            <person name="Sun H."/>
            <person name="Kurtzman C.P."/>
            <person name="Blackwell M."/>
            <person name="Grigoriev I.V."/>
            <person name="Jeffries T.W."/>
        </authorList>
    </citation>
    <scope>NUCLEOTIDE SEQUENCE [LARGE SCALE GENOMIC DNA]</scope>
    <source>
        <strain evidence="15 16">NRRL YB-4993</strain>
    </source>
</reference>
<keyword evidence="4 15" id="KW-0808">Transferase</keyword>
<dbReference type="GO" id="GO:0033255">
    <property type="term" value="C:SAS acetyltransferase complex"/>
    <property type="evidence" value="ECO:0007669"/>
    <property type="project" value="EnsemblFungi"/>
</dbReference>
<keyword evidence="7" id="KW-0862">Zinc</keyword>
<dbReference type="OrthoDB" id="787137at2759"/>
<evidence type="ECO:0000313" key="16">
    <source>
        <dbReference type="Proteomes" id="UP000092555"/>
    </source>
</evidence>
<dbReference type="GO" id="GO:0005634">
    <property type="term" value="C:nucleus"/>
    <property type="evidence" value="ECO:0007669"/>
    <property type="project" value="UniProtKB-SubCell"/>
</dbReference>
<keyword evidence="10" id="KW-0804">Transcription</keyword>
<dbReference type="GO" id="GO:0035267">
    <property type="term" value="C:NuA4 histone acetyltransferase complex"/>
    <property type="evidence" value="ECO:0007669"/>
    <property type="project" value="TreeGrafter"/>
</dbReference>
<keyword evidence="6" id="KW-0863">Zinc-finger</keyword>
<evidence type="ECO:0000256" key="7">
    <source>
        <dbReference type="ARBA" id="ARBA00022833"/>
    </source>
</evidence>
<evidence type="ECO:0000256" key="4">
    <source>
        <dbReference type="ARBA" id="ARBA00022679"/>
    </source>
</evidence>
<dbReference type="SUPFAM" id="SSF55729">
    <property type="entry name" value="Acyl-CoA N-acyltransferases (Nat)"/>
    <property type="match status" value="1"/>
</dbReference>
<organism evidence="15 16">
    <name type="scientific">Metschnikowia bicuspidata var. bicuspidata NRRL YB-4993</name>
    <dbReference type="NCBI Taxonomy" id="869754"/>
    <lineage>
        <taxon>Eukaryota</taxon>
        <taxon>Fungi</taxon>
        <taxon>Dikarya</taxon>
        <taxon>Ascomycota</taxon>
        <taxon>Saccharomycotina</taxon>
        <taxon>Pichiomycetes</taxon>
        <taxon>Metschnikowiaceae</taxon>
        <taxon>Metschnikowia</taxon>
    </lineage>
</organism>
<evidence type="ECO:0000256" key="3">
    <source>
        <dbReference type="ARBA" id="ARBA00013184"/>
    </source>
</evidence>
<dbReference type="Gene3D" id="3.30.60.60">
    <property type="entry name" value="N-acetyl transferase-like"/>
    <property type="match status" value="1"/>
</dbReference>
<comment type="caution">
    <text evidence="15">The sequence shown here is derived from an EMBL/GenBank/DDBJ whole genome shotgun (WGS) entry which is preliminary data.</text>
</comment>
<dbReference type="EC" id="2.3.1.48" evidence="3"/>
<dbReference type="Gene3D" id="3.40.630.30">
    <property type="match status" value="1"/>
</dbReference>
<keyword evidence="5" id="KW-0479">Metal-binding</keyword>
<evidence type="ECO:0000256" key="11">
    <source>
        <dbReference type="ARBA" id="ARBA00023242"/>
    </source>
</evidence>
<keyword evidence="11" id="KW-0539">Nucleus</keyword>
<dbReference type="RefSeq" id="XP_018714637.1">
    <property type="nucleotide sequence ID" value="XM_018858621.1"/>
</dbReference>
<evidence type="ECO:0000313" key="15">
    <source>
        <dbReference type="EMBL" id="OBA24156.1"/>
    </source>
</evidence>
<dbReference type="GO" id="GO:0000781">
    <property type="term" value="C:chromosome, telomeric region"/>
    <property type="evidence" value="ECO:0007669"/>
    <property type="project" value="GOC"/>
</dbReference>
<dbReference type="EMBL" id="LXTC01000001">
    <property type="protein sequence ID" value="OBA24156.1"/>
    <property type="molecule type" value="Genomic_DNA"/>
</dbReference>
<dbReference type="GO" id="GO:0046972">
    <property type="term" value="F:histone H4K16 acetyltransferase activity"/>
    <property type="evidence" value="ECO:0007669"/>
    <property type="project" value="TreeGrafter"/>
</dbReference>
<evidence type="ECO:0000256" key="5">
    <source>
        <dbReference type="ARBA" id="ARBA00022723"/>
    </source>
</evidence>
<feature type="domain" description="MYST-type HAT" evidence="14">
    <location>
        <begin position="26"/>
        <end position="327"/>
    </location>
</feature>
<protein>
    <recommendedName>
        <fullName evidence="3">histone acetyltransferase</fullName>
        <ecNumber evidence="3">2.3.1.48</ecNumber>
    </recommendedName>
</protein>
<evidence type="ECO:0000256" key="12">
    <source>
        <dbReference type="ARBA" id="ARBA00023315"/>
    </source>
</evidence>
<feature type="active site" description="Proton donor/acceptor" evidence="13">
    <location>
        <position position="246"/>
    </location>
</feature>
<comment type="similarity">
    <text evidence="2">Belongs to the MYST (SAS/MOZ) family.</text>
</comment>
<gene>
    <name evidence="15" type="ORF">METBIDRAFT_77011</name>
</gene>
<evidence type="ECO:0000256" key="2">
    <source>
        <dbReference type="ARBA" id="ARBA00010107"/>
    </source>
</evidence>
<evidence type="ECO:0000256" key="10">
    <source>
        <dbReference type="ARBA" id="ARBA00023163"/>
    </source>
</evidence>
<accession>A0A1A0HJI0</accession>
<dbReference type="AlphaFoldDB" id="A0A1A0HJI0"/>
<dbReference type="STRING" id="869754.A0A1A0HJI0"/>
<dbReference type="InterPro" id="IPR036388">
    <property type="entry name" value="WH-like_DNA-bd_sf"/>
</dbReference>
<evidence type="ECO:0000256" key="1">
    <source>
        <dbReference type="ARBA" id="ARBA00004123"/>
    </source>
</evidence>